<dbReference type="Pfam" id="PF03537">
    <property type="entry name" value="Glyco_hydro_114"/>
    <property type="match status" value="1"/>
</dbReference>
<accession>A0ABY9B849</accession>
<dbReference type="InterPro" id="IPR017853">
    <property type="entry name" value="GH"/>
</dbReference>
<proteinExistence type="predicted"/>
<protein>
    <submittedName>
        <fullName evidence="2">Endo alpha-1,4 polygalactosaminidase</fullName>
    </submittedName>
</protein>
<dbReference type="InterPro" id="IPR013785">
    <property type="entry name" value="Aldolase_TIM"/>
</dbReference>
<dbReference type="PANTHER" id="PTHR35273:SF2">
    <property type="entry name" value="ALPHA-GALACTOSIDASE"/>
    <property type="match status" value="1"/>
</dbReference>
<evidence type="ECO:0000313" key="3">
    <source>
        <dbReference type="Proteomes" id="UP001431572"/>
    </source>
</evidence>
<reference evidence="2" key="1">
    <citation type="journal article" date="2024" name="Nature">
        <title>Anoxygenic phototroph of the Chloroflexota uses a type I reaction centre.</title>
        <authorList>
            <person name="Tsuji J.M."/>
            <person name="Shaw N.A."/>
            <person name="Nagashima S."/>
            <person name="Venkiteswaran J.J."/>
            <person name="Schiff S.L."/>
            <person name="Watanabe T."/>
            <person name="Fukui M."/>
            <person name="Hanada S."/>
            <person name="Tank M."/>
            <person name="Neufeld J.D."/>
        </authorList>
    </citation>
    <scope>NUCLEOTIDE SEQUENCE</scope>
    <source>
        <strain evidence="2">L227-S17</strain>
    </source>
</reference>
<dbReference type="RefSeq" id="WP_341470735.1">
    <property type="nucleotide sequence ID" value="NZ_CP128400.1"/>
</dbReference>
<gene>
    <name evidence="2" type="ORF">OZ401_004450</name>
</gene>
<dbReference type="Proteomes" id="UP001431572">
    <property type="component" value="Chromosome 2"/>
</dbReference>
<dbReference type="InterPro" id="IPR004352">
    <property type="entry name" value="GH114_TIM-barrel"/>
</dbReference>
<feature type="domain" description="Glycoside-hydrolase family GH114 TIM-barrel" evidence="1">
    <location>
        <begin position="322"/>
        <end position="546"/>
    </location>
</feature>
<name>A0ABY9B849_9CHLR</name>
<sequence length="565" mass="63443">MHVVTTRNMRFLLVLFLLIALVISIFIIAYAPHPAESAPAVANPKFNAMWEYSDKYVNDVPGAGRGFTWGPNSLAVLQEDYQEAPGGKRLVQYFDKSRMELSPDGKYVTNGLLTKELVTGQRQDGDNIFTPLSPSDIPVAGDSNANGGNALAPTYASFQNVISFNPGENTAQAQLNQPITLSIDKAGKTLNLNNPPAKVLIGYYEPTLGHNVPTVFQDYQNLMGQVWNGSSYQKGAVYTDNPTANVFGYPVTEAYWIKANVAGTEKDVLVQLFERRVMTYTPTNPEAFRVEMGNIGQHYLQWRYSGGVPLAVWKPTPDQPIHWHWQLSDEFVYPRDVLPNVTVYDIDGEKTSAETVAKLHALSPDIKVICYFDAGVYESYRSDAGRFPASVIGNADVGWDNSYWLDIRQTDILLPIMQDRIQHWCKDKGFDAIEPDETEVWSNDSGFAITKEQNNFYNMKIAEMAHAAGLSVGLKGNTSETGELWQYFDWTLNEQCWEYDECDNLKSSFIDHGKAVFNIEYNVNPLCSTANSWHMNSARRDLNLVNPTSSKYRYSPCVPDTKNSW</sequence>
<dbReference type="SUPFAM" id="SSF51445">
    <property type="entry name" value="(Trans)glycosidases"/>
    <property type="match status" value="1"/>
</dbReference>
<organism evidence="2 3">
    <name type="scientific">Candidatus Chlorohelix allophototropha</name>
    <dbReference type="NCBI Taxonomy" id="3003348"/>
    <lineage>
        <taxon>Bacteria</taxon>
        <taxon>Bacillati</taxon>
        <taxon>Chloroflexota</taxon>
        <taxon>Chloroflexia</taxon>
        <taxon>Candidatus Chloroheliales</taxon>
        <taxon>Candidatus Chloroheliaceae</taxon>
        <taxon>Candidatus Chlorohelix</taxon>
    </lineage>
</organism>
<dbReference type="PANTHER" id="PTHR35273">
    <property type="entry name" value="ALPHA-1,4 POLYGALACTOSAMINIDASE, PUTATIVE (AFU_ORTHOLOGUE AFUA_3G07890)-RELATED"/>
    <property type="match status" value="1"/>
</dbReference>
<dbReference type="EMBL" id="CP128400">
    <property type="protein sequence ID" value="WJW68831.1"/>
    <property type="molecule type" value="Genomic_DNA"/>
</dbReference>
<dbReference type="Gene3D" id="3.20.20.70">
    <property type="entry name" value="Aldolase class I"/>
    <property type="match status" value="1"/>
</dbReference>
<evidence type="ECO:0000313" key="2">
    <source>
        <dbReference type="EMBL" id="WJW68831.1"/>
    </source>
</evidence>
<keyword evidence="3" id="KW-1185">Reference proteome</keyword>
<evidence type="ECO:0000259" key="1">
    <source>
        <dbReference type="Pfam" id="PF03537"/>
    </source>
</evidence>